<dbReference type="EMBL" id="JAUCAQ010000020">
    <property type="protein sequence ID" value="MDM7647111.1"/>
    <property type="molecule type" value="Genomic_DNA"/>
</dbReference>
<dbReference type="NCBIfam" id="TIGR04306">
    <property type="entry name" value="salvage_TenA"/>
    <property type="match status" value="1"/>
</dbReference>
<accession>A0ABT7S0N3</accession>
<feature type="domain" description="Thiaminase-2/PQQC" evidence="10">
    <location>
        <begin position="10"/>
        <end position="219"/>
    </location>
</feature>
<evidence type="ECO:0000256" key="1">
    <source>
        <dbReference type="ARBA" id="ARBA00001881"/>
    </source>
</evidence>
<sequence>MLFSEELRAHAQPIMTAIHEHPFVRGIATGYVPREALIFYVEQDFQYLSEFIKIYATAITKLTDRTEIKFFANAIDFILNSEIHPHHVFCDVAGVQYEMLQHATPAPKAYLYESHMYRAADTGLLLNILAAFQACPWTYHEIANKQVQEKANNQANPFKGWIDFYAKTDDDSQTTVSDQIFDWIDRLASDATSLQREEAMQFFLKSCELEWQFWEQAFYQQDWKFKKTISSATLKHI</sequence>
<dbReference type="Proteomes" id="UP001242903">
    <property type="component" value="Unassembled WGS sequence"/>
</dbReference>
<evidence type="ECO:0000256" key="2">
    <source>
        <dbReference type="ARBA" id="ARBA00004948"/>
    </source>
</evidence>
<evidence type="ECO:0000256" key="5">
    <source>
        <dbReference type="ARBA" id="ARBA00012684"/>
    </source>
</evidence>
<dbReference type="InterPro" id="IPR050967">
    <property type="entry name" value="Thiamine_Salvage_TenA"/>
</dbReference>
<dbReference type="InterPro" id="IPR016084">
    <property type="entry name" value="Haem_Oase-like_multi-hlx"/>
</dbReference>
<comment type="pathway">
    <text evidence="2 9">Cofactor biosynthesis; thiamine diphosphate biosynthesis.</text>
</comment>
<evidence type="ECO:0000256" key="9">
    <source>
        <dbReference type="RuleBase" id="RU363093"/>
    </source>
</evidence>
<comment type="function">
    <text evidence="9">Catalyzes an amino-pyrimidine hydrolysis reaction at the C5' of the pyrimidine moiety of thiamine compounds, a reaction that is part of a thiamine salvage pathway.</text>
</comment>
<evidence type="ECO:0000313" key="11">
    <source>
        <dbReference type="EMBL" id="MDM7647111.1"/>
    </source>
</evidence>
<comment type="catalytic activity">
    <reaction evidence="1 9">
        <text>4-amino-5-aminomethyl-2-methylpyrimidine + H2O = 4-amino-5-hydroxymethyl-2-methylpyrimidine + NH4(+)</text>
        <dbReference type="Rhea" id="RHEA:31799"/>
        <dbReference type="ChEBI" id="CHEBI:15377"/>
        <dbReference type="ChEBI" id="CHEBI:16892"/>
        <dbReference type="ChEBI" id="CHEBI:28938"/>
        <dbReference type="ChEBI" id="CHEBI:63416"/>
        <dbReference type="EC" id="3.5.99.2"/>
    </reaction>
</comment>
<dbReference type="PANTHER" id="PTHR43198:SF2">
    <property type="entry name" value="SI:CH1073-67J19.1-RELATED"/>
    <property type="match status" value="1"/>
</dbReference>
<evidence type="ECO:0000313" key="12">
    <source>
        <dbReference type="Proteomes" id="UP001242903"/>
    </source>
</evidence>
<reference evidence="11 12" key="1">
    <citation type="submission" date="2023-06" db="EMBL/GenBank/DDBJ databases">
        <title>Draft Genome Sequences of lactic acid bacteria strains isolated from fermented milk products.</title>
        <authorList>
            <person name="Elcheninov A.G."/>
            <person name="Klyukina A."/>
            <person name="Zayulina K.S."/>
            <person name="Gavirova L.A."/>
            <person name="Shcherbakova P.A."/>
            <person name="Shestakov A.I."/>
            <person name="Kublanov I.V."/>
            <person name="Kochetkova T.V."/>
        </authorList>
    </citation>
    <scope>NUCLEOTIDE SEQUENCE [LARGE SCALE GENOMIC DNA]</scope>
    <source>
        <strain evidence="11 12">TOM.81</strain>
    </source>
</reference>
<keyword evidence="9" id="KW-0378">Hydrolase</keyword>
<dbReference type="InterPro" id="IPR027574">
    <property type="entry name" value="Thiaminase_II"/>
</dbReference>
<evidence type="ECO:0000256" key="7">
    <source>
        <dbReference type="ARBA" id="ARBA00022977"/>
    </source>
</evidence>
<keyword evidence="7 9" id="KW-0784">Thiamine biosynthesis</keyword>
<comment type="subunit">
    <text evidence="4">Homotetramer.</text>
</comment>
<comment type="caution">
    <text evidence="11">The sequence shown here is derived from an EMBL/GenBank/DDBJ whole genome shotgun (WGS) entry which is preliminary data.</text>
</comment>
<dbReference type="SUPFAM" id="SSF48613">
    <property type="entry name" value="Heme oxygenase-like"/>
    <property type="match status" value="1"/>
</dbReference>
<evidence type="ECO:0000259" key="10">
    <source>
        <dbReference type="Pfam" id="PF03070"/>
    </source>
</evidence>
<evidence type="ECO:0000256" key="6">
    <source>
        <dbReference type="ARBA" id="ARBA00013647"/>
    </source>
</evidence>
<name>A0ABT7S0N3_9LACO</name>
<protein>
    <recommendedName>
        <fullName evidence="6 9">Aminopyrimidine aminohydrolase</fullName>
        <ecNumber evidence="5 9">3.5.99.2</ecNumber>
    </recommendedName>
</protein>
<evidence type="ECO:0000256" key="3">
    <source>
        <dbReference type="ARBA" id="ARBA00010264"/>
    </source>
</evidence>
<dbReference type="Pfam" id="PF03070">
    <property type="entry name" value="TENA_THI-4"/>
    <property type="match status" value="1"/>
</dbReference>
<dbReference type="PANTHER" id="PTHR43198">
    <property type="entry name" value="BIFUNCTIONAL TH2 PROTEIN"/>
    <property type="match status" value="1"/>
</dbReference>
<evidence type="ECO:0000256" key="4">
    <source>
        <dbReference type="ARBA" id="ARBA00011881"/>
    </source>
</evidence>
<dbReference type="Gene3D" id="1.20.910.10">
    <property type="entry name" value="Heme oxygenase-like"/>
    <property type="match status" value="1"/>
</dbReference>
<gene>
    <name evidence="11" type="primary">tenA</name>
    <name evidence="11" type="ORF">QUE93_08795</name>
</gene>
<organism evidence="11 12">
    <name type="scientific">Leuconostoc falkenbergense</name>
    <dbReference type="NCBI Taxonomy" id="2766470"/>
    <lineage>
        <taxon>Bacteria</taxon>
        <taxon>Bacillati</taxon>
        <taxon>Bacillota</taxon>
        <taxon>Bacilli</taxon>
        <taxon>Lactobacillales</taxon>
        <taxon>Lactobacillaceae</taxon>
        <taxon>Leuconostoc</taxon>
    </lineage>
</organism>
<dbReference type="RefSeq" id="WP_185912983.1">
    <property type="nucleotide sequence ID" value="NZ_BMBR01000018.1"/>
</dbReference>
<comment type="similarity">
    <text evidence="3 9">Belongs to the TenA family.</text>
</comment>
<comment type="catalytic activity">
    <reaction evidence="8 9">
        <text>thiamine + H2O = 5-(2-hydroxyethyl)-4-methylthiazole + 4-amino-5-hydroxymethyl-2-methylpyrimidine + H(+)</text>
        <dbReference type="Rhea" id="RHEA:17509"/>
        <dbReference type="ChEBI" id="CHEBI:15377"/>
        <dbReference type="ChEBI" id="CHEBI:15378"/>
        <dbReference type="ChEBI" id="CHEBI:16892"/>
        <dbReference type="ChEBI" id="CHEBI:17957"/>
        <dbReference type="ChEBI" id="CHEBI:18385"/>
        <dbReference type="EC" id="3.5.99.2"/>
    </reaction>
</comment>
<keyword evidence="12" id="KW-1185">Reference proteome</keyword>
<dbReference type="InterPro" id="IPR004305">
    <property type="entry name" value="Thiaminase-2/PQQC"/>
</dbReference>
<dbReference type="CDD" id="cd19360">
    <property type="entry name" value="TenA_C_SaTenA-like"/>
    <property type="match status" value="1"/>
</dbReference>
<dbReference type="EC" id="3.5.99.2" evidence="5 9"/>
<evidence type="ECO:0000256" key="8">
    <source>
        <dbReference type="ARBA" id="ARBA00048337"/>
    </source>
</evidence>
<proteinExistence type="inferred from homology"/>